<gene>
    <name evidence="4" type="ORF">GBA65_16095</name>
</gene>
<dbReference type="AlphaFoldDB" id="A0A6G8Q324"/>
<evidence type="ECO:0000256" key="1">
    <source>
        <dbReference type="ARBA" id="ARBA00007317"/>
    </source>
</evidence>
<dbReference type="GO" id="GO:0016746">
    <property type="term" value="F:acyltransferase activity"/>
    <property type="evidence" value="ECO:0007669"/>
    <property type="project" value="InterPro"/>
</dbReference>
<dbReference type="InterPro" id="IPR004167">
    <property type="entry name" value="PSBD"/>
</dbReference>
<sequence>MEEEYVDERGRLVGRARDESGRVVEGVLDEDGNALGGEAASPAEPVEATDAARRRAEELGLDLSVVKGTGSGGRILVRDVEKAV</sequence>
<proteinExistence type="inferred from homology"/>
<dbReference type="Pfam" id="PF02817">
    <property type="entry name" value="E3_binding"/>
    <property type="match status" value="1"/>
</dbReference>
<accession>A0A6G8Q324</accession>
<evidence type="ECO:0000256" key="2">
    <source>
        <dbReference type="SAM" id="MobiDB-lite"/>
    </source>
</evidence>
<reference evidence="4 5" key="1">
    <citation type="submission" date="2019-10" db="EMBL/GenBank/DDBJ databases">
        <title>Rubrobacter sp nov SCSIO 52915 isolated from a deep-sea sediment in the South China Sea.</title>
        <authorList>
            <person name="Chen R.W."/>
        </authorList>
    </citation>
    <scope>NUCLEOTIDE SEQUENCE [LARGE SCALE GENOMIC DNA]</scope>
    <source>
        <strain evidence="4 5">SCSIO 52915</strain>
    </source>
</reference>
<dbReference type="Proteomes" id="UP000502706">
    <property type="component" value="Chromosome"/>
</dbReference>
<dbReference type="PROSITE" id="PS51826">
    <property type="entry name" value="PSBD"/>
    <property type="match status" value="1"/>
</dbReference>
<name>A0A6G8Q324_9ACTN</name>
<evidence type="ECO:0000313" key="4">
    <source>
        <dbReference type="EMBL" id="QIN80853.1"/>
    </source>
</evidence>
<feature type="domain" description="Peripheral subunit-binding (PSBD)" evidence="3">
    <location>
        <begin position="47"/>
        <end position="84"/>
    </location>
</feature>
<evidence type="ECO:0000313" key="5">
    <source>
        <dbReference type="Proteomes" id="UP000502706"/>
    </source>
</evidence>
<dbReference type="KEGG" id="rmar:GBA65_16095"/>
<keyword evidence="5" id="KW-1185">Reference proteome</keyword>
<feature type="region of interest" description="Disordered" evidence="2">
    <location>
        <begin position="30"/>
        <end position="51"/>
    </location>
</feature>
<comment type="similarity">
    <text evidence="1">Belongs to the 2-oxoacid dehydrogenase family.</text>
</comment>
<dbReference type="SUPFAM" id="SSF47005">
    <property type="entry name" value="Peripheral subunit-binding domain of 2-oxo acid dehydrogenase complex"/>
    <property type="match status" value="1"/>
</dbReference>
<dbReference type="Gene3D" id="4.10.320.10">
    <property type="entry name" value="E3-binding domain"/>
    <property type="match status" value="1"/>
</dbReference>
<dbReference type="InterPro" id="IPR036625">
    <property type="entry name" value="E3-bd_dom_sf"/>
</dbReference>
<dbReference type="EMBL" id="CP045121">
    <property type="protein sequence ID" value="QIN80853.1"/>
    <property type="molecule type" value="Genomic_DNA"/>
</dbReference>
<evidence type="ECO:0000259" key="3">
    <source>
        <dbReference type="PROSITE" id="PS51826"/>
    </source>
</evidence>
<organism evidence="4 5">
    <name type="scientific">Rubrobacter marinus</name>
    <dbReference type="NCBI Taxonomy" id="2653852"/>
    <lineage>
        <taxon>Bacteria</taxon>
        <taxon>Bacillati</taxon>
        <taxon>Actinomycetota</taxon>
        <taxon>Rubrobacteria</taxon>
        <taxon>Rubrobacterales</taxon>
        <taxon>Rubrobacteraceae</taxon>
        <taxon>Rubrobacter</taxon>
    </lineage>
</organism>
<protein>
    <recommendedName>
        <fullName evidence="3">Peripheral subunit-binding (PSBD) domain-containing protein</fullName>
    </recommendedName>
</protein>